<dbReference type="InterPro" id="IPR036909">
    <property type="entry name" value="Cyt_c-like_dom_sf"/>
</dbReference>
<name>A0A085WKB3_9BACT</name>
<dbReference type="Gene3D" id="1.10.760.10">
    <property type="entry name" value="Cytochrome c-like domain"/>
    <property type="match status" value="2"/>
</dbReference>
<feature type="domain" description="Cytochrome c" evidence="8">
    <location>
        <begin position="57"/>
        <end position="212"/>
    </location>
</feature>
<dbReference type="GO" id="GO:0030313">
    <property type="term" value="C:cell envelope"/>
    <property type="evidence" value="ECO:0007669"/>
    <property type="project" value="UniProtKB-SubCell"/>
</dbReference>
<evidence type="ECO:0000313" key="9">
    <source>
        <dbReference type="EMBL" id="KFE68126.1"/>
    </source>
</evidence>
<dbReference type="PATRIC" id="fig|394096.3.peg.3404"/>
<organism evidence="9 10">
    <name type="scientific">Hyalangium minutum</name>
    <dbReference type="NCBI Taxonomy" id="394096"/>
    <lineage>
        <taxon>Bacteria</taxon>
        <taxon>Pseudomonadati</taxon>
        <taxon>Myxococcota</taxon>
        <taxon>Myxococcia</taxon>
        <taxon>Myxococcales</taxon>
        <taxon>Cystobacterineae</taxon>
        <taxon>Archangiaceae</taxon>
        <taxon>Hyalangium</taxon>
    </lineage>
</organism>
<dbReference type="OrthoDB" id="9805202at2"/>
<dbReference type="PROSITE" id="PS51007">
    <property type="entry name" value="CYTC"/>
    <property type="match status" value="2"/>
</dbReference>
<dbReference type="STRING" id="394096.DB31_7363"/>
<keyword evidence="5 6" id="KW-0408">Iron</keyword>
<comment type="caution">
    <text evidence="9">The sequence shown here is derived from an EMBL/GenBank/DDBJ whole genome shotgun (WGS) entry which is preliminary data.</text>
</comment>
<feature type="domain" description="Cytochrome c" evidence="8">
    <location>
        <begin position="235"/>
        <end position="382"/>
    </location>
</feature>
<evidence type="ECO:0000256" key="1">
    <source>
        <dbReference type="ARBA" id="ARBA00022617"/>
    </source>
</evidence>
<dbReference type="EMBL" id="JMCB01000006">
    <property type="protein sequence ID" value="KFE68126.1"/>
    <property type="molecule type" value="Genomic_DNA"/>
</dbReference>
<feature type="chain" id="PRO_5001799801" description="Cytochrome c domain-containing protein" evidence="7">
    <location>
        <begin position="25"/>
        <end position="382"/>
    </location>
</feature>
<keyword evidence="1 6" id="KW-0349">Heme</keyword>
<evidence type="ECO:0000256" key="5">
    <source>
        <dbReference type="ARBA" id="ARBA00023004"/>
    </source>
</evidence>
<dbReference type="InterPro" id="IPR009056">
    <property type="entry name" value="Cyt_c-like_dom"/>
</dbReference>
<dbReference type="AlphaFoldDB" id="A0A085WKB3"/>
<keyword evidence="3 7" id="KW-0732">Signal</keyword>
<dbReference type="RefSeq" id="WP_044188625.1">
    <property type="nucleotide sequence ID" value="NZ_JMCB01000006.1"/>
</dbReference>
<evidence type="ECO:0000313" key="10">
    <source>
        <dbReference type="Proteomes" id="UP000028725"/>
    </source>
</evidence>
<evidence type="ECO:0000259" key="8">
    <source>
        <dbReference type="PROSITE" id="PS51007"/>
    </source>
</evidence>
<dbReference type="Proteomes" id="UP000028725">
    <property type="component" value="Unassembled WGS sequence"/>
</dbReference>
<evidence type="ECO:0000256" key="3">
    <source>
        <dbReference type="ARBA" id="ARBA00022729"/>
    </source>
</evidence>
<dbReference type="GO" id="GO:0020037">
    <property type="term" value="F:heme binding"/>
    <property type="evidence" value="ECO:0007669"/>
    <property type="project" value="InterPro"/>
</dbReference>
<evidence type="ECO:0000256" key="7">
    <source>
        <dbReference type="SAM" id="SignalP"/>
    </source>
</evidence>
<keyword evidence="10" id="KW-1185">Reference proteome</keyword>
<keyword evidence="2 6" id="KW-0479">Metal-binding</keyword>
<evidence type="ECO:0000256" key="2">
    <source>
        <dbReference type="ARBA" id="ARBA00022723"/>
    </source>
</evidence>
<accession>A0A085WKB3</accession>
<dbReference type="GO" id="GO:0009055">
    <property type="term" value="F:electron transfer activity"/>
    <property type="evidence" value="ECO:0007669"/>
    <property type="project" value="InterPro"/>
</dbReference>
<proteinExistence type="predicted"/>
<evidence type="ECO:0000256" key="4">
    <source>
        <dbReference type="ARBA" id="ARBA00023002"/>
    </source>
</evidence>
<dbReference type="PANTHER" id="PTHR30600:SF10">
    <property type="entry name" value="BLL6722 PROTEIN"/>
    <property type="match status" value="1"/>
</dbReference>
<reference evidence="9 10" key="1">
    <citation type="submission" date="2014-04" db="EMBL/GenBank/DDBJ databases">
        <title>Genome assembly of Hyalangium minutum DSM 14724.</title>
        <authorList>
            <person name="Sharma G."/>
            <person name="Subramanian S."/>
        </authorList>
    </citation>
    <scope>NUCLEOTIDE SEQUENCE [LARGE SCALE GENOMIC DNA]</scope>
    <source>
        <strain evidence="9 10">DSM 14724</strain>
    </source>
</reference>
<feature type="signal peptide" evidence="7">
    <location>
        <begin position="1"/>
        <end position="24"/>
    </location>
</feature>
<dbReference type="GO" id="GO:0004130">
    <property type="term" value="F:cytochrome-c peroxidase activity"/>
    <property type="evidence" value="ECO:0007669"/>
    <property type="project" value="TreeGrafter"/>
</dbReference>
<gene>
    <name evidence="9" type="ORF">DB31_7363</name>
</gene>
<evidence type="ECO:0000256" key="6">
    <source>
        <dbReference type="PROSITE-ProRule" id="PRU00433"/>
    </source>
</evidence>
<dbReference type="InterPro" id="IPR051395">
    <property type="entry name" value="Cytochrome_c_Peroxidase/MauG"/>
</dbReference>
<dbReference type="SUPFAM" id="SSF46626">
    <property type="entry name" value="Cytochrome c"/>
    <property type="match status" value="2"/>
</dbReference>
<dbReference type="GO" id="GO:0046872">
    <property type="term" value="F:metal ion binding"/>
    <property type="evidence" value="ECO:0007669"/>
    <property type="project" value="UniProtKB-KW"/>
</dbReference>
<dbReference type="PANTHER" id="PTHR30600">
    <property type="entry name" value="CYTOCHROME C PEROXIDASE-RELATED"/>
    <property type="match status" value="1"/>
</dbReference>
<keyword evidence="4" id="KW-0560">Oxidoreductase</keyword>
<protein>
    <recommendedName>
        <fullName evidence="8">Cytochrome c domain-containing protein</fullName>
    </recommendedName>
</protein>
<sequence>MMNPFTLKRLQAMTLSSFMMLAAAGCGGETAPDEQPVIDDETTTDETWDAEQQATLGSTVLGAYLFTKETFNGNGRTCATCHTLANGGLTPAQAQAIYAKNKKDPLFRPIDSDDGTGASYKQLLTHATVTVDIDLPANVRLADNPTARTVKLRRAIPSTFDSPRFDPAIMWDGREPTLQLQAQHAIAGHAQAKRAPNQTELNALVDFEKALFSSKQTFDYALTGKAPALPTGKTESEKRGKAFFAETGLCGGCHFGALLNETSQFNPMGLPAGFHFGSALVSELNVAQNPVREYIVKNPDGTEAHVMSPDPGQMLVTGVPQMAGLFKMVSLRNLKNSAPYFHDNSAKTIEQITQQYKMLMDVAGIPYTQQDLTDITAYMKLL</sequence>